<name>A0A1S8GNH4_9PROT</name>
<dbReference type="AlphaFoldDB" id="A0A1S8GNH4"/>
<dbReference type="RefSeq" id="WP_077397092.1">
    <property type="nucleotide sequence ID" value="NZ_JATM01000005.1"/>
</dbReference>
<evidence type="ECO:0008006" key="3">
    <source>
        <dbReference type="Google" id="ProtNLM"/>
    </source>
</evidence>
<evidence type="ECO:0000313" key="1">
    <source>
        <dbReference type="EMBL" id="OOL17386.1"/>
    </source>
</evidence>
<dbReference type="SUPFAM" id="SSF47240">
    <property type="entry name" value="Ferritin-like"/>
    <property type="match status" value="1"/>
</dbReference>
<dbReference type="InterPro" id="IPR009078">
    <property type="entry name" value="Ferritin-like_SF"/>
</dbReference>
<dbReference type="STRING" id="1539051.AL01_08665"/>
<evidence type="ECO:0000313" key="2">
    <source>
        <dbReference type="Proteomes" id="UP000200980"/>
    </source>
</evidence>
<reference evidence="1 2" key="1">
    <citation type="journal article" date="2016" name="PLoS ONE">
        <title>Whole-Genome Sequence Analysis of Bombella intestini LMG 28161T, a Novel Acetic Acid Bacterium Isolated from the Crop of a Red-Tailed Bumble Bee, Bombus lapidarius.</title>
        <authorList>
            <person name="Li L."/>
            <person name="Illeghems K."/>
            <person name="Van Kerrebroeck S."/>
            <person name="Borremans W."/>
            <person name="Cleenwerck I."/>
            <person name="Smagghe G."/>
            <person name="De Vuyst L."/>
            <person name="Vandamme P."/>
        </authorList>
    </citation>
    <scope>NUCLEOTIDE SEQUENCE [LARGE SCALE GENOMIC DNA]</scope>
    <source>
        <strain evidence="1 2">R-52487</strain>
    </source>
</reference>
<proteinExistence type="predicted"/>
<keyword evidence="2" id="KW-1185">Reference proteome</keyword>
<accession>A0A1S8GNH4</accession>
<dbReference type="EMBL" id="JATM01000005">
    <property type="protein sequence ID" value="OOL17386.1"/>
    <property type="molecule type" value="Genomic_DNA"/>
</dbReference>
<sequence>MSEAYKAAGKSSLADIYSHLPDSPSEKTLEQVDYDARHWSSPVKGPLKPGTPEHKKAMADMFRETFNPYKPSVIPWPELDPETLHRITSLPIWDIAVQTEGKARLRMAAYADMLDDPDVKDAIARNAWEENRHKEVLARMVEHYGIPLAPEDPYIEPRDTEWAYLVTGFSECWDSFFAFGLFSLAEKAGLFPMELIETFEPVMQEECRHILLFANWLAYHRAVMPLWRRPWFEMRVIGVLFFLLYERLSLVRSFDDNGVEHTQDNNFTVTGAQSMTDKQVDFVELMELCLKENERRFAGYDPRLLRPQMAPFAARLALRGVKLWRRLRGQKGTDAQQAA</sequence>
<organism evidence="1 2">
    <name type="scientific">Bombella intestini</name>
    <dbReference type="NCBI Taxonomy" id="1539051"/>
    <lineage>
        <taxon>Bacteria</taxon>
        <taxon>Pseudomonadati</taxon>
        <taxon>Pseudomonadota</taxon>
        <taxon>Alphaproteobacteria</taxon>
        <taxon>Acetobacterales</taxon>
        <taxon>Acetobacteraceae</taxon>
        <taxon>Bombella</taxon>
    </lineage>
</organism>
<dbReference type="OrthoDB" id="529857at2"/>
<gene>
    <name evidence="1" type="ORF">AL01_08665</name>
</gene>
<comment type="caution">
    <text evidence="1">The sequence shown here is derived from an EMBL/GenBank/DDBJ whole genome shotgun (WGS) entry which is preliminary data.</text>
</comment>
<protein>
    <recommendedName>
        <fullName evidence="3">Aminomethyltransferase</fullName>
    </recommendedName>
</protein>
<dbReference type="Proteomes" id="UP000200980">
    <property type="component" value="Unassembled WGS sequence"/>
</dbReference>